<dbReference type="GO" id="GO:0005759">
    <property type="term" value="C:mitochondrial matrix"/>
    <property type="evidence" value="ECO:0007669"/>
    <property type="project" value="TreeGrafter"/>
</dbReference>
<dbReference type="Pfam" id="PF00463">
    <property type="entry name" value="ICL"/>
    <property type="match status" value="2"/>
</dbReference>
<keyword evidence="6" id="KW-1185">Reference proteome</keyword>
<dbReference type="EC" id="4.1.3.30" evidence="2"/>
<dbReference type="InterPro" id="IPR040442">
    <property type="entry name" value="Pyrv_kinase-like_dom_sf"/>
</dbReference>
<evidence type="ECO:0000256" key="1">
    <source>
        <dbReference type="ARBA" id="ARBA00005704"/>
    </source>
</evidence>
<evidence type="ECO:0000313" key="4">
    <source>
        <dbReference type="EMBL" id="OAV95270.1"/>
    </source>
</evidence>
<evidence type="ECO:0000256" key="2">
    <source>
        <dbReference type="ARBA" id="ARBA00012260"/>
    </source>
</evidence>
<proteinExistence type="inferred from homology"/>
<keyword evidence="3" id="KW-0456">Lyase</keyword>
<dbReference type="EnsemblFungi" id="PTTG_26696-t43_1">
    <property type="protein sequence ID" value="PTTG_26696-t43_1-p1"/>
    <property type="gene ID" value="PTTG_26696"/>
</dbReference>
<reference evidence="4" key="2">
    <citation type="submission" date="2016-05" db="EMBL/GenBank/DDBJ databases">
        <title>Comparative analysis highlights variable genome content of wheat rusts and divergence of the mating loci.</title>
        <authorList>
            <person name="Cuomo C.A."/>
            <person name="Bakkeren G."/>
            <person name="Szabo L."/>
            <person name="Khalil H."/>
            <person name="Joly D."/>
            <person name="Goldberg J."/>
            <person name="Young S."/>
            <person name="Zeng Q."/>
            <person name="Fellers J."/>
        </authorList>
    </citation>
    <scope>NUCLEOTIDE SEQUENCE [LARGE SCALE GENOMIC DNA]</scope>
    <source>
        <strain evidence="4">1-1 BBBD Race 1</strain>
    </source>
</reference>
<dbReference type="Gene3D" id="3.20.20.60">
    <property type="entry name" value="Phosphoenolpyruvate-binding domains"/>
    <property type="match status" value="2"/>
</dbReference>
<dbReference type="VEuPathDB" id="FungiDB:PTTG_26696"/>
<dbReference type="AlphaFoldDB" id="A0A180GR91"/>
<accession>A0A180GR91</accession>
<comment type="similarity">
    <text evidence="1">Belongs to the isocitrate lyase/PEP mutase superfamily. Isocitrate lyase family.</text>
</comment>
<dbReference type="GO" id="GO:0019629">
    <property type="term" value="P:propionate catabolic process, 2-methylcitrate cycle"/>
    <property type="evidence" value="ECO:0007669"/>
    <property type="project" value="TreeGrafter"/>
</dbReference>
<dbReference type="GO" id="GO:0046421">
    <property type="term" value="F:methylisocitrate lyase activity"/>
    <property type="evidence" value="ECO:0007669"/>
    <property type="project" value="UniProtKB-EC"/>
</dbReference>
<reference evidence="5" key="4">
    <citation type="submission" date="2025-05" db="UniProtKB">
        <authorList>
            <consortium name="EnsemblFungi"/>
        </authorList>
    </citation>
    <scope>IDENTIFICATION</scope>
    <source>
        <strain evidence="5">isolate 1-1 / race 1 (BBBD)</strain>
    </source>
</reference>
<dbReference type="InterPro" id="IPR015813">
    <property type="entry name" value="Pyrv/PenolPyrv_kinase-like_dom"/>
</dbReference>
<dbReference type="PANTHER" id="PTHR21631:SF13">
    <property type="entry name" value="MITOCHONDRIAL 2-METHYLISOCITRATE LYASE ICL2"/>
    <property type="match status" value="1"/>
</dbReference>
<dbReference type="InterPro" id="IPR006254">
    <property type="entry name" value="Isocitrate_lyase"/>
</dbReference>
<dbReference type="EMBL" id="ADAS02000030">
    <property type="protein sequence ID" value="OAV95270.1"/>
    <property type="molecule type" value="Genomic_DNA"/>
</dbReference>
<gene>
    <name evidence="4" type="ORF">PTTG_26696</name>
</gene>
<evidence type="ECO:0000256" key="3">
    <source>
        <dbReference type="ARBA" id="ARBA00023239"/>
    </source>
</evidence>
<evidence type="ECO:0000313" key="5">
    <source>
        <dbReference type="EnsemblFungi" id="PTTG_26696-t43_1-p1"/>
    </source>
</evidence>
<dbReference type="STRING" id="630390.A0A180GR91"/>
<organism evidence="4">
    <name type="scientific">Puccinia triticina (isolate 1-1 / race 1 (BBBD))</name>
    <name type="common">Brown leaf rust fungus</name>
    <dbReference type="NCBI Taxonomy" id="630390"/>
    <lineage>
        <taxon>Eukaryota</taxon>
        <taxon>Fungi</taxon>
        <taxon>Dikarya</taxon>
        <taxon>Basidiomycota</taxon>
        <taxon>Pucciniomycotina</taxon>
        <taxon>Pucciniomycetes</taxon>
        <taxon>Pucciniales</taxon>
        <taxon>Pucciniaceae</taxon>
        <taxon>Puccinia</taxon>
    </lineage>
</organism>
<dbReference type="OrthoDB" id="4078635at2759"/>
<dbReference type="Proteomes" id="UP000005240">
    <property type="component" value="Unassembled WGS sequence"/>
</dbReference>
<dbReference type="Gene3D" id="1.10.10.850">
    <property type="match status" value="1"/>
</dbReference>
<sequence length="322" mass="36578">MTGAHADNLAQLTGSIQEWFDSPRFANTQCSYSTKRGSLDSYANLQARKLRKLIVEAQQTHQPVLTMGALNPVQQSQMAHHLPIIYSSNAAHRCIYVSGWAASSTFVPRMHEVGPNPADYPYHIVLTAVHRLVKSQQLHKRKEWDAHASEPDMGRPSVDYLKPIVAEGDNRYRSLSNAARMQWDIMDLKTLLIGQTKAESAKLISSNHDPCNHCFILGFQTAQPHHQNIAWAKEIIQAEERGALGNEINEMKRWWTKSVKLITFDQEDLVDGPEQSYSLAVKKAFEQYHIPSSKYSKYLKEVKAQELLHQCGRRKILNIPPN</sequence>
<dbReference type="PANTHER" id="PTHR21631">
    <property type="entry name" value="ISOCITRATE LYASE/MALATE SYNTHASE"/>
    <property type="match status" value="1"/>
</dbReference>
<reference evidence="4" key="1">
    <citation type="submission" date="2009-11" db="EMBL/GenBank/DDBJ databases">
        <authorList>
            <consortium name="The Broad Institute Genome Sequencing Platform"/>
            <person name="Ward D."/>
            <person name="Feldgarden M."/>
            <person name="Earl A."/>
            <person name="Young S.K."/>
            <person name="Zeng Q."/>
            <person name="Koehrsen M."/>
            <person name="Alvarado L."/>
            <person name="Berlin A."/>
            <person name="Bochicchio J."/>
            <person name="Borenstein D."/>
            <person name="Chapman S.B."/>
            <person name="Chen Z."/>
            <person name="Engels R."/>
            <person name="Freedman E."/>
            <person name="Gellesch M."/>
            <person name="Goldberg J."/>
            <person name="Griggs A."/>
            <person name="Gujja S."/>
            <person name="Heilman E."/>
            <person name="Heiman D."/>
            <person name="Hepburn T."/>
            <person name="Howarth C."/>
            <person name="Jen D."/>
            <person name="Larson L."/>
            <person name="Lewis B."/>
            <person name="Mehta T."/>
            <person name="Park D."/>
            <person name="Pearson M."/>
            <person name="Roberts A."/>
            <person name="Saif S."/>
            <person name="Shea T."/>
            <person name="Shenoy N."/>
            <person name="Sisk P."/>
            <person name="Stolte C."/>
            <person name="Sykes S."/>
            <person name="Thomson T."/>
            <person name="Walk T."/>
            <person name="White J."/>
            <person name="Yandava C."/>
            <person name="Izard J."/>
            <person name="Baranova O.V."/>
            <person name="Blanton J.M."/>
            <person name="Tanner A.C."/>
            <person name="Dewhirst F.E."/>
            <person name="Haas B."/>
            <person name="Nusbaum C."/>
            <person name="Birren B."/>
        </authorList>
    </citation>
    <scope>NUCLEOTIDE SEQUENCE [LARGE SCALE GENOMIC DNA]</scope>
    <source>
        <strain evidence="4">1-1 BBBD Race 1</strain>
    </source>
</reference>
<evidence type="ECO:0000313" key="6">
    <source>
        <dbReference type="Proteomes" id="UP000005240"/>
    </source>
</evidence>
<dbReference type="SUPFAM" id="SSF51621">
    <property type="entry name" value="Phosphoenolpyruvate/pyruvate domain"/>
    <property type="match status" value="1"/>
</dbReference>
<protein>
    <recommendedName>
        <fullName evidence="2">methylisocitrate lyase</fullName>
        <ecNumber evidence="2">4.1.3.30</ecNumber>
    </recommendedName>
</protein>
<dbReference type="GO" id="GO:0004451">
    <property type="term" value="F:isocitrate lyase activity"/>
    <property type="evidence" value="ECO:0007669"/>
    <property type="project" value="InterPro"/>
</dbReference>
<name>A0A180GR91_PUCT1</name>
<reference evidence="5 6" key="3">
    <citation type="journal article" date="2017" name="G3 (Bethesda)">
        <title>Comparative analysis highlights variable genome content of wheat rusts and divergence of the mating loci.</title>
        <authorList>
            <person name="Cuomo C.A."/>
            <person name="Bakkeren G."/>
            <person name="Khalil H.B."/>
            <person name="Panwar V."/>
            <person name="Joly D."/>
            <person name="Linning R."/>
            <person name="Sakthikumar S."/>
            <person name="Song X."/>
            <person name="Adiconis X."/>
            <person name="Fan L."/>
            <person name="Goldberg J.M."/>
            <person name="Levin J.Z."/>
            <person name="Young S."/>
            <person name="Zeng Q."/>
            <person name="Anikster Y."/>
            <person name="Bruce M."/>
            <person name="Wang M."/>
            <person name="Yin C."/>
            <person name="McCallum B."/>
            <person name="Szabo L.J."/>
            <person name="Hulbert S."/>
            <person name="Chen X."/>
            <person name="Fellers J.P."/>
        </authorList>
    </citation>
    <scope>NUCLEOTIDE SEQUENCE</scope>
    <source>
        <strain evidence="6">Isolate 1-1 / race 1 (BBBD)</strain>
        <strain evidence="5">isolate 1-1 / race 1 (BBBD)</strain>
    </source>
</reference>